<dbReference type="RefSeq" id="WP_272470392.1">
    <property type="nucleotide sequence ID" value="NZ_JAMRYU010000012.1"/>
</dbReference>
<evidence type="ECO:0000313" key="1">
    <source>
        <dbReference type="EMBL" id="MDC4240869.1"/>
    </source>
</evidence>
<accession>A0A9X3XMQ1</accession>
<keyword evidence="2" id="KW-1185">Reference proteome</keyword>
<comment type="caution">
    <text evidence="1">The sequence shown here is derived from an EMBL/GenBank/DDBJ whole genome shotgun (WGS) entry which is preliminary data.</text>
</comment>
<name>A0A9X3XMQ1_9CLOT</name>
<dbReference type="EMBL" id="JAMRYU010000012">
    <property type="protein sequence ID" value="MDC4240869.1"/>
    <property type="molecule type" value="Genomic_DNA"/>
</dbReference>
<dbReference type="AlphaFoldDB" id="A0A9X3XMQ1"/>
<dbReference type="NCBIfam" id="NF047360">
    <property type="entry name" value="tail_chap_PVL"/>
    <property type="match status" value="1"/>
</dbReference>
<proteinExistence type="predicted"/>
<sequence>MKIKLEIINNGEVEIKEFSTIRMRGRALKRTLEIQDVMSKADEEEIFTQEHYDLMCEYICEMFGDKFSVDELLDGMDLDEIYPTFVKLGEEIGNKTMKKMEKLIKK</sequence>
<dbReference type="Proteomes" id="UP001141183">
    <property type="component" value="Unassembled WGS sequence"/>
</dbReference>
<organism evidence="1 2">
    <name type="scientific">Clostridium tertium</name>
    <dbReference type="NCBI Taxonomy" id="1559"/>
    <lineage>
        <taxon>Bacteria</taxon>
        <taxon>Bacillati</taxon>
        <taxon>Bacillota</taxon>
        <taxon>Clostridia</taxon>
        <taxon>Eubacteriales</taxon>
        <taxon>Clostridiaceae</taxon>
        <taxon>Clostridium</taxon>
    </lineage>
</organism>
<dbReference type="Pfam" id="PF23857">
    <property type="entry name" value="Phage_TAC_19"/>
    <property type="match status" value="1"/>
</dbReference>
<evidence type="ECO:0000313" key="2">
    <source>
        <dbReference type="Proteomes" id="UP001141183"/>
    </source>
</evidence>
<reference evidence="1" key="1">
    <citation type="submission" date="2022-05" db="EMBL/GenBank/DDBJ databases">
        <title>Draft genome sequence of Clostridium tertium strain CP3 isolated from Peru.</title>
        <authorList>
            <person name="Hurtado R."/>
            <person name="Lima L."/>
            <person name="Sousa T."/>
            <person name="Jaiswal A.K."/>
            <person name="Tiwari S."/>
            <person name="Maturrano L."/>
            <person name="Brenig B."/>
            <person name="Azevedo V."/>
        </authorList>
    </citation>
    <scope>NUCLEOTIDE SEQUENCE</scope>
    <source>
        <strain evidence="1">CP3</strain>
    </source>
</reference>
<protein>
    <submittedName>
        <fullName evidence="1">Uncharacterized protein</fullName>
    </submittedName>
</protein>
<dbReference type="InterPro" id="IPR057006">
    <property type="entry name" value="Phage_TAC_19"/>
</dbReference>
<gene>
    <name evidence="1" type="ORF">NE398_11940</name>
</gene>